<name>A0ABZ2KNJ8_9BACT</name>
<dbReference type="Proteomes" id="UP001379533">
    <property type="component" value="Chromosome"/>
</dbReference>
<gene>
    <name evidence="5" type="ORF">LZC95_35070</name>
</gene>
<organism evidence="5 6">
    <name type="scientific">Pendulispora brunnea</name>
    <dbReference type="NCBI Taxonomy" id="2905690"/>
    <lineage>
        <taxon>Bacteria</taxon>
        <taxon>Pseudomonadati</taxon>
        <taxon>Myxococcota</taxon>
        <taxon>Myxococcia</taxon>
        <taxon>Myxococcales</taxon>
        <taxon>Sorangiineae</taxon>
        <taxon>Pendulisporaceae</taxon>
        <taxon>Pendulispora</taxon>
    </lineage>
</organism>
<dbReference type="InterPro" id="IPR036291">
    <property type="entry name" value="NAD(P)-bd_dom_sf"/>
</dbReference>
<dbReference type="InterPro" id="IPR002347">
    <property type="entry name" value="SDR_fam"/>
</dbReference>
<keyword evidence="6" id="KW-1185">Reference proteome</keyword>
<dbReference type="PRINTS" id="PR00081">
    <property type="entry name" value="GDHRDH"/>
</dbReference>
<sequence length="283" mass="30349">MREKTALVTGANKGIGLEIARQLGGKGFRLWLGCRDPGRGERAAIELRKAGVDARALLLDVTSDASVAKAASTFGEASNHLDVLVNNAGIDIGGFALPREQRVDDIRAIYEVNTFGPIRVTQAFLPFLEKAGSARIVMMSSSLGSITSALDPTSETYGVNRLGYNSSKSALNMITVLFAKTLAAHGIKVNAANPGYTGTDLNEHHGPRTVEEGAAIAVRLATIGPACPTAGFFRRPLQQPSPPRVVTAPGDRRLLVRFPGMRYRGGTFVRDGRFHGSRSLWHR</sequence>
<dbReference type="PRINTS" id="PR00080">
    <property type="entry name" value="SDRFAMILY"/>
</dbReference>
<dbReference type="PROSITE" id="PS00061">
    <property type="entry name" value="ADH_SHORT"/>
    <property type="match status" value="1"/>
</dbReference>
<dbReference type="Pfam" id="PF00106">
    <property type="entry name" value="adh_short"/>
    <property type="match status" value="1"/>
</dbReference>
<evidence type="ECO:0000256" key="1">
    <source>
        <dbReference type="ARBA" id="ARBA00006484"/>
    </source>
</evidence>
<dbReference type="RefSeq" id="WP_394850891.1">
    <property type="nucleotide sequence ID" value="NZ_CP089982.1"/>
</dbReference>
<dbReference type="InterPro" id="IPR045313">
    <property type="entry name" value="CBR1-like"/>
</dbReference>
<dbReference type="Gene3D" id="3.40.50.720">
    <property type="entry name" value="NAD(P)-binding Rossmann-like Domain"/>
    <property type="match status" value="1"/>
</dbReference>
<dbReference type="EMBL" id="CP089982">
    <property type="protein sequence ID" value="WXB00247.1"/>
    <property type="molecule type" value="Genomic_DNA"/>
</dbReference>
<keyword evidence="2" id="KW-0521">NADP</keyword>
<proteinExistence type="inferred from homology"/>
<dbReference type="PANTHER" id="PTHR43490">
    <property type="entry name" value="(+)-NEOMENTHOL DEHYDROGENASE"/>
    <property type="match status" value="1"/>
</dbReference>
<evidence type="ECO:0000313" key="5">
    <source>
        <dbReference type="EMBL" id="WXB00247.1"/>
    </source>
</evidence>
<comment type="similarity">
    <text evidence="1 4">Belongs to the short-chain dehydrogenases/reductases (SDR) family.</text>
</comment>
<evidence type="ECO:0000256" key="2">
    <source>
        <dbReference type="ARBA" id="ARBA00022857"/>
    </source>
</evidence>
<evidence type="ECO:0000256" key="4">
    <source>
        <dbReference type="RuleBase" id="RU000363"/>
    </source>
</evidence>
<keyword evidence="3" id="KW-0560">Oxidoreductase</keyword>
<dbReference type="CDD" id="cd05324">
    <property type="entry name" value="carb_red_PTCR-like_SDR_c"/>
    <property type="match status" value="1"/>
</dbReference>
<dbReference type="InterPro" id="IPR020904">
    <property type="entry name" value="Sc_DH/Rdtase_CS"/>
</dbReference>
<dbReference type="SUPFAM" id="SSF51735">
    <property type="entry name" value="NAD(P)-binding Rossmann-fold domains"/>
    <property type="match status" value="1"/>
</dbReference>
<accession>A0ABZ2KNJ8</accession>
<dbReference type="PANTHER" id="PTHR43490:SF99">
    <property type="entry name" value="SHORT-CHAIN DEHYDROGENASE_REDUCTASE"/>
    <property type="match status" value="1"/>
</dbReference>
<evidence type="ECO:0000313" key="6">
    <source>
        <dbReference type="Proteomes" id="UP001379533"/>
    </source>
</evidence>
<evidence type="ECO:0000256" key="3">
    <source>
        <dbReference type="ARBA" id="ARBA00023002"/>
    </source>
</evidence>
<protein>
    <submittedName>
        <fullName evidence="5">SDR family oxidoreductase</fullName>
    </submittedName>
</protein>
<reference evidence="5 6" key="1">
    <citation type="submission" date="2021-12" db="EMBL/GenBank/DDBJ databases">
        <title>Discovery of the Pendulisporaceae a myxobacterial family with distinct sporulation behavior and unique specialized metabolism.</title>
        <authorList>
            <person name="Garcia R."/>
            <person name="Popoff A."/>
            <person name="Bader C.D."/>
            <person name="Loehr J."/>
            <person name="Walesch S."/>
            <person name="Walt C."/>
            <person name="Boldt J."/>
            <person name="Bunk B."/>
            <person name="Haeckl F.J.F.P.J."/>
            <person name="Gunesch A.P."/>
            <person name="Birkelbach J."/>
            <person name="Nuebel U."/>
            <person name="Pietschmann T."/>
            <person name="Bach T."/>
            <person name="Mueller R."/>
        </authorList>
    </citation>
    <scope>NUCLEOTIDE SEQUENCE [LARGE SCALE GENOMIC DNA]</scope>
    <source>
        <strain evidence="5 6">MSr12523</strain>
    </source>
</reference>